<dbReference type="STRING" id="1121022.GCA_000376105_02648"/>
<name>V4P4S3_9CAUL</name>
<dbReference type="EMBL" id="AWGB01000096">
    <property type="protein sequence ID" value="ESQ80300.1"/>
    <property type="molecule type" value="Genomic_DNA"/>
</dbReference>
<evidence type="ECO:0000256" key="1">
    <source>
        <dbReference type="ARBA" id="ARBA00023015"/>
    </source>
</evidence>
<evidence type="ECO:0000259" key="4">
    <source>
        <dbReference type="PROSITE" id="PS01124"/>
    </source>
</evidence>
<feature type="domain" description="HTH araC/xylS-type" evidence="4">
    <location>
        <begin position="29"/>
        <end position="115"/>
    </location>
</feature>
<reference evidence="5 6" key="1">
    <citation type="journal article" date="2014" name="Nature">
        <title>Sequential evolution of bacterial morphology by co-option of a developmental regulator.</title>
        <authorList>
            <person name="Jiang C."/>
            <person name="Brown P.J."/>
            <person name="Ducret A."/>
            <person name="Brun Y.V."/>
        </authorList>
    </citation>
    <scope>NUCLEOTIDE SEQUENCE [LARGE SCALE GENOMIC DNA]</scope>
    <source>
        <strain evidence="5 6">DSM 16100</strain>
    </source>
</reference>
<dbReference type="Pfam" id="PF12833">
    <property type="entry name" value="HTH_18"/>
    <property type="match status" value="1"/>
</dbReference>
<dbReference type="InterPro" id="IPR050204">
    <property type="entry name" value="AraC_XylS_family_regulators"/>
</dbReference>
<dbReference type="GO" id="GO:0003700">
    <property type="term" value="F:DNA-binding transcription factor activity"/>
    <property type="evidence" value="ECO:0007669"/>
    <property type="project" value="InterPro"/>
</dbReference>
<evidence type="ECO:0000313" key="6">
    <source>
        <dbReference type="Proteomes" id="UP000017837"/>
    </source>
</evidence>
<dbReference type="RefSeq" id="WP_018082313.1">
    <property type="nucleotide sequence ID" value="NZ_AWGB01000096.1"/>
</dbReference>
<protein>
    <recommendedName>
        <fullName evidence="4">HTH araC/xylS-type domain-containing protein</fullName>
    </recommendedName>
</protein>
<dbReference type="OrthoDB" id="9805730at2"/>
<comment type="caution">
    <text evidence="5">The sequence shown here is derived from an EMBL/GenBank/DDBJ whole genome shotgun (WGS) entry which is preliminary data.</text>
</comment>
<evidence type="ECO:0000256" key="3">
    <source>
        <dbReference type="ARBA" id="ARBA00023163"/>
    </source>
</evidence>
<dbReference type="PANTHER" id="PTHR46796:SF7">
    <property type="entry name" value="ARAC FAMILY TRANSCRIPTIONAL REGULATOR"/>
    <property type="match status" value="1"/>
</dbReference>
<evidence type="ECO:0000256" key="2">
    <source>
        <dbReference type="ARBA" id="ARBA00023125"/>
    </source>
</evidence>
<dbReference type="Gene3D" id="1.10.10.60">
    <property type="entry name" value="Homeodomain-like"/>
    <property type="match status" value="1"/>
</dbReference>
<keyword evidence="2" id="KW-0238">DNA-binding</keyword>
<dbReference type="GO" id="GO:0043565">
    <property type="term" value="F:sequence-specific DNA binding"/>
    <property type="evidence" value="ECO:0007669"/>
    <property type="project" value="InterPro"/>
</dbReference>
<dbReference type="PATRIC" id="fig|1121022.4.peg.4577"/>
<organism evidence="5 6">
    <name type="scientific">Asticcacaulis benevestitus DSM 16100 = ATCC BAA-896</name>
    <dbReference type="NCBI Taxonomy" id="1121022"/>
    <lineage>
        <taxon>Bacteria</taxon>
        <taxon>Pseudomonadati</taxon>
        <taxon>Pseudomonadota</taxon>
        <taxon>Alphaproteobacteria</taxon>
        <taxon>Caulobacterales</taxon>
        <taxon>Caulobacteraceae</taxon>
        <taxon>Asticcacaulis</taxon>
    </lineage>
</organism>
<dbReference type="PANTHER" id="PTHR46796">
    <property type="entry name" value="HTH-TYPE TRANSCRIPTIONAL ACTIVATOR RHAS-RELATED"/>
    <property type="match status" value="1"/>
</dbReference>
<keyword evidence="3" id="KW-0804">Transcription</keyword>
<dbReference type="PROSITE" id="PS01124">
    <property type="entry name" value="HTH_ARAC_FAMILY_2"/>
    <property type="match status" value="1"/>
</dbReference>
<dbReference type="eggNOG" id="COG2207">
    <property type="taxonomic scope" value="Bacteria"/>
</dbReference>
<keyword evidence="1" id="KW-0805">Transcription regulation</keyword>
<gene>
    <name evidence="5" type="ORF">ABENE_22355</name>
</gene>
<evidence type="ECO:0000313" key="5">
    <source>
        <dbReference type="EMBL" id="ESQ80300.1"/>
    </source>
</evidence>
<dbReference type="SUPFAM" id="SSF46689">
    <property type="entry name" value="Homeodomain-like"/>
    <property type="match status" value="2"/>
</dbReference>
<dbReference type="Proteomes" id="UP000017837">
    <property type="component" value="Unassembled WGS sequence"/>
</dbReference>
<proteinExistence type="predicted"/>
<dbReference type="InterPro" id="IPR018060">
    <property type="entry name" value="HTH_AraC"/>
</dbReference>
<accession>V4P4S3</accession>
<keyword evidence="6" id="KW-1185">Reference proteome</keyword>
<sequence>MACECTKRVEYGCGDSTGWIAAVRCLCVGKVLAAIHLNPDQDWSIEALAKIMGPSRSSFAEKFATTVGETPARYVARIRMSRARQWIAKDNTKLSVVARRLGYDSEASFSRAFKRIIALDVISHSGIEPDSQH</sequence>
<dbReference type="AlphaFoldDB" id="V4P4S3"/>
<dbReference type="SMART" id="SM00342">
    <property type="entry name" value="HTH_ARAC"/>
    <property type="match status" value="1"/>
</dbReference>
<dbReference type="InterPro" id="IPR009057">
    <property type="entry name" value="Homeodomain-like_sf"/>
</dbReference>